<keyword evidence="1" id="KW-0472">Membrane</keyword>
<dbReference type="Proteomes" id="UP000002215">
    <property type="component" value="Chromosome"/>
</dbReference>
<name>A0A979GNY0_CHIPD</name>
<sequence>MMSDVLLYFSNHMWALFPGYAFTILLLMVLSPIFTFIHLHKKNLLVSANITAAAVACFLLFLWLLELLIAYHYEDDAGHGFFLFRLRALSIPILLLVINILLSLSPGRRYSIIWTITMVILCNLSFYIENIWLFITSFLPDYLHTNWSTKPLPCYQYGLWYASYTFAFIVLTLLLTGIRHKYRKH</sequence>
<accession>A0A979GNY0</accession>
<feature type="transmembrane region" description="Helical" evidence="1">
    <location>
        <begin position="12"/>
        <end position="37"/>
    </location>
</feature>
<organism evidence="2 3">
    <name type="scientific">Chitinophaga pinensis (strain ATCC 43595 / DSM 2588 / LMG 13176 / NBRC 15968 / NCIMB 11800 / UQM 2034)</name>
    <dbReference type="NCBI Taxonomy" id="485918"/>
    <lineage>
        <taxon>Bacteria</taxon>
        <taxon>Pseudomonadati</taxon>
        <taxon>Bacteroidota</taxon>
        <taxon>Chitinophagia</taxon>
        <taxon>Chitinophagales</taxon>
        <taxon>Chitinophagaceae</taxon>
        <taxon>Chitinophaga</taxon>
    </lineage>
</organism>
<reference evidence="2 3" key="2">
    <citation type="journal article" date="2010" name="Stand. Genomic Sci.">
        <title>Complete genome sequence of Chitinophaga pinensis type strain (UQM 2034).</title>
        <authorList>
            <person name="Glavina Del Rio T."/>
            <person name="Abt B."/>
            <person name="Spring S."/>
            <person name="Lapidus A."/>
            <person name="Nolan M."/>
            <person name="Tice H."/>
            <person name="Copeland A."/>
            <person name="Cheng J.F."/>
            <person name="Chen F."/>
            <person name="Bruce D."/>
            <person name="Goodwin L."/>
            <person name="Pitluck S."/>
            <person name="Ivanova N."/>
            <person name="Mavromatis K."/>
            <person name="Mikhailova N."/>
            <person name="Pati A."/>
            <person name="Chen A."/>
            <person name="Palaniappan K."/>
            <person name="Land M."/>
            <person name="Hauser L."/>
            <person name="Chang Y.J."/>
            <person name="Jeffries C.D."/>
            <person name="Chain P."/>
            <person name="Saunders E."/>
            <person name="Detter J.C."/>
            <person name="Brettin T."/>
            <person name="Rohde M."/>
            <person name="Goker M."/>
            <person name="Bristow J."/>
            <person name="Eisen J.A."/>
            <person name="Markowitz V."/>
            <person name="Hugenholtz P."/>
            <person name="Kyrpides N.C."/>
            <person name="Klenk H.P."/>
            <person name="Lucas S."/>
        </authorList>
    </citation>
    <scope>NUCLEOTIDE SEQUENCE [LARGE SCALE GENOMIC DNA]</scope>
    <source>
        <strain evidence="3">ATCC 43595 / DSM 2588 / LMG 13176 / NBRC 15968 / NCIMB 11800 / UQM 2034</strain>
    </source>
</reference>
<proteinExistence type="predicted"/>
<keyword evidence="1" id="KW-0812">Transmembrane</keyword>
<evidence type="ECO:0000313" key="2">
    <source>
        <dbReference type="EMBL" id="ACU58878.1"/>
    </source>
</evidence>
<dbReference type="KEGG" id="cpi:Cpin_1381"/>
<protein>
    <submittedName>
        <fullName evidence="2">Uncharacterized protein</fullName>
    </submittedName>
</protein>
<evidence type="ECO:0000256" key="1">
    <source>
        <dbReference type="SAM" id="Phobius"/>
    </source>
</evidence>
<feature type="transmembrane region" description="Helical" evidence="1">
    <location>
        <begin position="44"/>
        <end position="64"/>
    </location>
</feature>
<dbReference type="AlphaFoldDB" id="A0A979GNY0"/>
<feature type="transmembrane region" description="Helical" evidence="1">
    <location>
        <begin position="112"/>
        <end position="139"/>
    </location>
</feature>
<feature type="transmembrane region" description="Helical" evidence="1">
    <location>
        <begin position="84"/>
        <end position="105"/>
    </location>
</feature>
<dbReference type="EMBL" id="CP001699">
    <property type="protein sequence ID" value="ACU58878.1"/>
    <property type="molecule type" value="Genomic_DNA"/>
</dbReference>
<evidence type="ECO:0000313" key="3">
    <source>
        <dbReference type="Proteomes" id="UP000002215"/>
    </source>
</evidence>
<keyword evidence="1" id="KW-1133">Transmembrane helix</keyword>
<feature type="transmembrane region" description="Helical" evidence="1">
    <location>
        <begin position="159"/>
        <end position="178"/>
    </location>
</feature>
<reference evidence="3" key="1">
    <citation type="submission" date="2009-08" db="EMBL/GenBank/DDBJ databases">
        <title>The complete genome of Chitinophaga pinensis DSM 2588.</title>
        <authorList>
            <consortium name="US DOE Joint Genome Institute (JGI-PGF)"/>
            <person name="Lucas S."/>
            <person name="Copeland A."/>
            <person name="Lapidus A."/>
            <person name="Glavina del Rio T."/>
            <person name="Dalin E."/>
            <person name="Tice H."/>
            <person name="Bruce D."/>
            <person name="Goodwin L."/>
            <person name="Pitluck S."/>
            <person name="Kyrpides N."/>
            <person name="Mavromatis K."/>
            <person name="Ivanova N."/>
            <person name="Mikhailova N."/>
            <person name="Sims D."/>
            <person name="Meinche L."/>
            <person name="Brettin T."/>
            <person name="Detter J.C."/>
            <person name="Han C."/>
            <person name="Larimer F."/>
            <person name="Land M."/>
            <person name="Hauser L."/>
            <person name="Markowitz V."/>
            <person name="Cheng J.-F."/>
            <person name="Hugenholtz P."/>
            <person name="Woyke T."/>
            <person name="Wu D."/>
            <person name="Spring S."/>
            <person name="Klenk H.-P."/>
            <person name="Eisen J.A."/>
        </authorList>
    </citation>
    <scope>NUCLEOTIDE SEQUENCE [LARGE SCALE GENOMIC DNA]</scope>
    <source>
        <strain evidence="3">ATCC 43595 / DSM 2588 / LMG 13176 / NBRC 15968 / NCIMB 11800 / UQM 2034</strain>
    </source>
</reference>
<gene>
    <name evidence="2" type="ordered locus">Cpin_1381</name>
</gene>
<dbReference type="RefSeq" id="WP_012789054.1">
    <property type="nucleotide sequence ID" value="NC_013132.1"/>
</dbReference>